<accession>A0A6C0FWC3</accession>
<dbReference type="Gene3D" id="3.30.457.10">
    <property type="entry name" value="Copper amine oxidase-like, N-terminal domain"/>
    <property type="match status" value="1"/>
</dbReference>
<dbReference type="Gene3D" id="3.20.20.80">
    <property type="entry name" value="Glycosidases"/>
    <property type="match status" value="1"/>
</dbReference>
<dbReference type="PROSITE" id="PS51910">
    <property type="entry name" value="GH18_2"/>
    <property type="match status" value="1"/>
</dbReference>
<feature type="domain" description="GH18" evidence="2">
    <location>
        <begin position="153"/>
        <end position="426"/>
    </location>
</feature>
<dbReference type="InterPro" id="IPR001223">
    <property type="entry name" value="Glyco_hydro18_cat"/>
</dbReference>
<dbReference type="InterPro" id="IPR011583">
    <property type="entry name" value="Chitinase_II/V-like_cat"/>
</dbReference>
<dbReference type="SUPFAM" id="SSF55383">
    <property type="entry name" value="Copper amine oxidase, domain N"/>
    <property type="match status" value="1"/>
</dbReference>
<evidence type="ECO:0000259" key="2">
    <source>
        <dbReference type="PROSITE" id="PS51910"/>
    </source>
</evidence>
<organism evidence="3 4">
    <name type="scientific">Paenibacillus lycopersici</name>
    <dbReference type="NCBI Taxonomy" id="2704462"/>
    <lineage>
        <taxon>Bacteria</taxon>
        <taxon>Bacillati</taxon>
        <taxon>Bacillota</taxon>
        <taxon>Bacilli</taxon>
        <taxon>Bacillales</taxon>
        <taxon>Paenibacillaceae</taxon>
        <taxon>Paenibacillus</taxon>
    </lineage>
</organism>
<sequence length="426" mass="45135">MRSKSNVVKTSLLAASSALLLFSGAAGAAATPTAASASPPIGILLDGYPLPFPAAPFVADGTTMVPFRAIAEALNVQVDWSNKTQSLTATKAPADANATATTVVLRKNDKKASINGQQQVLAVAPAMKDDSLFVPLKFFSTAFGAAVSWDSVLRTVSIVSPAEPMYAEAFYAISSFKKVALVPKFNAVSFGWTRIDATGNLVLNGRDYYWPKPAGDVTPESIVQDAAAAGSSPNLMAVATDGSGELTKLLQDPTLQSAVIDQLVQLAADNHFSGITLDFEGLGLSGDLAAIQQSYTGFVKLLDQRASAANLKLTLALHPLNSSYRGYDYKKLGELADEIILMAYEYSYDKGPEPMNRVNEAVQLAMKEVPKSKLVLGISLGSENAQSVGDKIGLAKRYGIKGVAFWYLGILSDDTLRAIQNTIALR</sequence>
<gene>
    <name evidence="3" type="ORF">GXP70_16625</name>
</gene>
<dbReference type="GO" id="GO:0005975">
    <property type="term" value="P:carbohydrate metabolic process"/>
    <property type="evidence" value="ECO:0007669"/>
    <property type="project" value="InterPro"/>
</dbReference>
<keyword evidence="4" id="KW-1185">Reference proteome</keyword>
<dbReference type="AlphaFoldDB" id="A0A6C0FWC3"/>
<dbReference type="GO" id="GO:0008061">
    <property type="term" value="F:chitin binding"/>
    <property type="evidence" value="ECO:0007669"/>
    <property type="project" value="InterPro"/>
</dbReference>
<evidence type="ECO:0000313" key="3">
    <source>
        <dbReference type="EMBL" id="QHT61426.1"/>
    </source>
</evidence>
<dbReference type="EMBL" id="CP048209">
    <property type="protein sequence ID" value="QHT61426.1"/>
    <property type="molecule type" value="Genomic_DNA"/>
</dbReference>
<feature type="signal peptide" evidence="1">
    <location>
        <begin position="1"/>
        <end position="28"/>
    </location>
</feature>
<dbReference type="InterPro" id="IPR017853">
    <property type="entry name" value="GH"/>
</dbReference>
<proteinExistence type="predicted"/>
<dbReference type="Pfam" id="PF07833">
    <property type="entry name" value="Cu_amine_oxidN1"/>
    <property type="match status" value="1"/>
</dbReference>
<dbReference type="SMART" id="SM00636">
    <property type="entry name" value="Glyco_18"/>
    <property type="match status" value="1"/>
</dbReference>
<dbReference type="InterPro" id="IPR012854">
    <property type="entry name" value="Cu_amine_oxidase-like_N"/>
</dbReference>
<name>A0A6C0FWC3_9BACL</name>
<dbReference type="SUPFAM" id="SSF51445">
    <property type="entry name" value="(Trans)glycosidases"/>
    <property type="match status" value="1"/>
</dbReference>
<dbReference type="Pfam" id="PF00704">
    <property type="entry name" value="Glyco_hydro_18"/>
    <property type="match status" value="1"/>
</dbReference>
<dbReference type="Proteomes" id="UP000476064">
    <property type="component" value="Chromosome"/>
</dbReference>
<evidence type="ECO:0000313" key="4">
    <source>
        <dbReference type="Proteomes" id="UP000476064"/>
    </source>
</evidence>
<protein>
    <submittedName>
        <fullName evidence="3">Glycosyl hydrolase</fullName>
    </submittedName>
</protein>
<dbReference type="RefSeq" id="WP_162357865.1">
    <property type="nucleotide sequence ID" value="NZ_CP048209.1"/>
</dbReference>
<dbReference type="PANTHER" id="PTHR46066:SF2">
    <property type="entry name" value="CHITINASE DOMAIN-CONTAINING PROTEIN 1"/>
    <property type="match status" value="1"/>
</dbReference>
<dbReference type="KEGG" id="plyc:GXP70_16625"/>
<keyword evidence="1" id="KW-0732">Signal</keyword>
<feature type="chain" id="PRO_5025635860" evidence="1">
    <location>
        <begin position="29"/>
        <end position="426"/>
    </location>
</feature>
<dbReference type="InterPro" id="IPR036582">
    <property type="entry name" value="Mao_N_sf"/>
</dbReference>
<keyword evidence="3" id="KW-0378">Hydrolase</keyword>
<evidence type="ECO:0000256" key="1">
    <source>
        <dbReference type="SAM" id="SignalP"/>
    </source>
</evidence>
<dbReference type="PANTHER" id="PTHR46066">
    <property type="entry name" value="CHITINASE DOMAIN-CONTAINING PROTEIN 1 FAMILY MEMBER"/>
    <property type="match status" value="1"/>
</dbReference>
<dbReference type="GO" id="GO:0016787">
    <property type="term" value="F:hydrolase activity"/>
    <property type="evidence" value="ECO:0007669"/>
    <property type="project" value="UniProtKB-KW"/>
</dbReference>
<reference evidence="3 4" key="1">
    <citation type="submission" date="2020-01" db="EMBL/GenBank/DDBJ databases">
        <title>Paenibacillus sp. nov., isolated from tomato rhizosphere.</title>
        <authorList>
            <person name="Weon H.-Y."/>
            <person name="Lee S.A."/>
        </authorList>
    </citation>
    <scope>NUCLEOTIDE SEQUENCE [LARGE SCALE GENOMIC DNA]</scope>
    <source>
        <strain evidence="3 4">12200R-189</strain>
    </source>
</reference>